<keyword evidence="7 13" id="KW-0472">Membrane</keyword>
<dbReference type="InterPro" id="IPR001245">
    <property type="entry name" value="Ser-Thr/Tyr_kinase_cat_dom"/>
</dbReference>
<dbReference type="GO" id="GO:0005886">
    <property type="term" value="C:plasma membrane"/>
    <property type="evidence" value="ECO:0007669"/>
    <property type="project" value="TreeGrafter"/>
</dbReference>
<keyword evidence="10 12" id="KW-0141">cGMP biosynthesis</keyword>
<dbReference type="GO" id="GO:0001653">
    <property type="term" value="F:peptide receptor activity"/>
    <property type="evidence" value="ECO:0007669"/>
    <property type="project" value="TreeGrafter"/>
</dbReference>
<comment type="caution">
    <text evidence="17">The sequence shown here is derived from an EMBL/GenBank/DDBJ whole genome shotgun (WGS) entry which is preliminary data.</text>
</comment>
<evidence type="ECO:0000256" key="1">
    <source>
        <dbReference type="ARBA" id="ARBA00001436"/>
    </source>
</evidence>
<dbReference type="InterPro" id="IPR001054">
    <property type="entry name" value="A/G_cyclase"/>
</dbReference>
<evidence type="ECO:0000256" key="6">
    <source>
        <dbReference type="ARBA" id="ARBA00022989"/>
    </source>
</evidence>
<dbReference type="PROSITE" id="PS50125">
    <property type="entry name" value="GUANYLATE_CYCLASE_2"/>
    <property type="match status" value="1"/>
</dbReference>
<comment type="similarity">
    <text evidence="11">Belongs to the adenylyl cyclase class-4/guanylyl cyclase family.</text>
</comment>
<keyword evidence="14" id="KW-0732">Signal</keyword>
<dbReference type="PROSITE" id="PS00452">
    <property type="entry name" value="GUANYLATE_CYCLASE_1"/>
    <property type="match status" value="1"/>
</dbReference>
<dbReference type="Gene3D" id="1.10.510.10">
    <property type="entry name" value="Transferase(Phosphotransferase) domain 1"/>
    <property type="match status" value="1"/>
</dbReference>
<dbReference type="EMBL" id="MTYJ01000005">
    <property type="protein sequence ID" value="OQV24880.1"/>
    <property type="molecule type" value="Genomic_DNA"/>
</dbReference>
<dbReference type="FunFam" id="3.30.70.1230:FF:000030">
    <property type="entry name" value="Si:ch211-215j19.12"/>
    <property type="match status" value="1"/>
</dbReference>
<feature type="domain" description="Protein kinase" evidence="15">
    <location>
        <begin position="512"/>
        <end position="794"/>
    </location>
</feature>
<evidence type="ECO:0000313" key="17">
    <source>
        <dbReference type="EMBL" id="OQV24880.1"/>
    </source>
</evidence>
<keyword evidence="18" id="KW-1185">Reference proteome</keyword>
<evidence type="ECO:0000259" key="16">
    <source>
        <dbReference type="PROSITE" id="PS50125"/>
    </source>
</evidence>
<gene>
    <name evidence="17" type="ORF">BV898_01465</name>
</gene>
<dbReference type="GO" id="GO:0035556">
    <property type="term" value="P:intracellular signal transduction"/>
    <property type="evidence" value="ECO:0007669"/>
    <property type="project" value="InterPro"/>
</dbReference>
<evidence type="ECO:0000256" key="13">
    <source>
        <dbReference type="SAM" id="Phobius"/>
    </source>
</evidence>
<dbReference type="SUPFAM" id="SSF55073">
    <property type="entry name" value="Nucleotide cyclase"/>
    <property type="match status" value="1"/>
</dbReference>
<dbReference type="OrthoDB" id="5966500at2759"/>
<feature type="domain" description="Guanylate cyclase" evidence="16">
    <location>
        <begin position="857"/>
        <end position="989"/>
    </location>
</feature>
<dbReference type="GO" id="GO:0004016">
    <property type="term" value="F:adenylate cyclase activity"/>
    <property type="evidence" value="ECO:0007669"/>
    <property type="project" value="TreeGrafter"/>
</dbReference>
<dbReference type="SMART" id="SM00044">
    <property type="entry name" value="CYCc"/>
    <property type="match status" value="1"/>
</dbReference>
<reference evidence="18" key="1">
    <citation type="submission" date="2017-01" db="EMBL/GenBank/DDBJ databases">
        <title>Comparative genomics of anhydrobiosis in the tardigrade Hypsibius dujardini.</title>
        <authorList>
            <person name="Yoshida Y."/>
            <person name="Koutsovoulos G."/>
            <person name="Laetsch D."/>
            <person name="Stevens L."/>
            <person name="Kumar S."/>
            <person name="Horikawa D."/>
            <person name="Ishino K."/>
            <person name="Komine S."/>
            <person name="Tomita M."/>
            <person name="Blaxter M."/>
            <person name="Arakawa K."/>
        </authorList>
    </citation>
    <scope>NUCLEOTIDE SEQUENCE [LARGE SCALE GENOMIC DNA]</scope>
    <source>
        <strain evidence="18">Z151</strain>
    </source>
</reference>
<dbReference type="GO" id="GO:0004672">
    <property type="term" value="F:protein kinase activity"/>
    <property type="evidence" value="ECO:0007669"/>
    <property type="project" value="InterPro"/>
</dbReference>
<dbReference type="Gene3D" id="6.10.250.780">
    <property type="match status" value="1"/>
</dbReference>
<evidence type="ECO:0000256" key="12">
    <source>
        <dbReference type="RuleBase" id="RU003431"/>
    </source>
</evidence>
<keyword evidence="6 13" id="KW-1133">Transmembrane helix</keyword>
<organism evidence="17 18">
    <name type="scientific">Hypsibius exemplaris</name>
    <name type="common">Freshwater tardigrade</name>
    <dbReference type="NCBI Taxonomy" id="2072580"/>
    <lineage>
        <taxon>Eukaryota</taxon>
        <taxon>Metazoa</taxon>
        <taxon>Ecdysozoa</taxon>
        <taxon>Tardigrada</taxon>
        <taxon>Eutardigrada</taxon>
        <taxon>Parachela</taxon>
        <taxon>Hypsibioidea</taxon>
        <taxon>Hypsibiidae</taxon>
        <taxon>Hypsibius</taxon>
    </lineage>
</organism>
<dbReference type="AlphaFoldDB" id="A0A1W0XBS6"/>
<comment type="catalytic activity">
    <reaction evidence="1 12">
        <text>GTP = 3',5'-cyclic GMP + diphosphate</text>
        <dbReference type="Rhea" id="RHEA:13665"/>
        <dbReference type="ChEBI" id="CHEBI:33019"/>
        <dbReference type="ChEBI" id="CHEBI:37565"/>
        <dbReference type="ChEBI" id="CHEBI:57746"/>
        <dbReference type="EC" id="4.6.1.2"/>
    </reaction>
</comment>
<dbReference type="EC" id="4.6.1.2" evidence="3 12"/>
<dbReference type="GO" id="GO:0007168">
    <property type="term" value="P:receptor guanylyl cyclase signaling pathway"/>
    <property type="evidence" value="ECO:0007669"/>
    <property type="project" value="TreeGrafter"/>
</dbReference>
<evidence type="ECO:0000259" key="15">
    <source>
        <dbReference type="PROSITE" id="PS50011"/>
    </source>
</evidence>
<dbReference type="SUPFAM" id="SSF56112">
    <property type="entry name" value="Protein kinase-like (PK-like)"/>
    <property type="match status" value="1"/>
</dbReference>
<feature type="chain" id="PRO_5012076967" description="Guanylate cyclase" evidence="14">
    <location>
        <begin position="26"/>
        <end position="1046"/>
    </location>
</feature>
<dbReference type="GO" id="GO:0005524">
    <property type="term" value="F:ATP binding"/>
    <property type="evidence" value="ECO:0007669"/>
    <property type="project" value="InterPro"/>
</dbReference>
<dbReference type="PANTHER" id="PTHR11920">
    <property type="entry name" value="GUANYLYL CYCLASE"/>
    <property type="match status" value="1"/>
</dbReference>
<keyword evidence="5" id="KW-0547">Nucleotide-binding</keyword>
<dbReference type="PANTHER" id="PTHR11920:SF499">
    <property type="entry name" value="GUANYLATE CYCLASE DOMAIN-CONTAINING PROTEIN"/>
    <property type="match status" value="1"/>
</dbReference>
<protein>
    <recommendedName>
        <fullName evidence="3 12">Guanylate cyclase</fullName>
        <ecNumber evidence="3 12">4.6.1.2</ecNumber>
    </recommendedName>
</protein>
<dbReference type="GO" id="GO:0004383">
    <property type="term" value="F:guanylate cyclase activity"/>
    <property type="evidence" value="ECO:0007669"/>
    <property type="project" value="UniProtKB-EC"/>
</dbReference>
<keyword evidence="9 11" id="KW-0456">Lyase</keyword>
<dbReference type="InterPro" id="IPR000719">
    <property type="entry name" value="Prot_kinase_dom"/>
</dbReference>
<dbReference type="PROSITE" id="PS50011">
    <property type="entry name" value="PROTEIN_KINASE_DOM"/>
    <property type="match status" value="1"/>
</dbReference>
<keyword evidence="17" id="KW-0675">Receptor</keyword>
<evidence type="ECO:0000256" key="7">
    <source>
        <dbReference type="ARBA" id="ARBA00023136"/>
    </source>
</evidence>
<evidence type="ECO:0000256" key="5">
    <source>
        <dbReference type="ARBA" id="ARBA00022741"/>
    </source>
</evidence>
<dbReference type="InterPro" id="IPR050401">
    <property type="entry name" value="Cyclic_nucleotide_synthase"/>
</dbReference>
<dbReference type="InterPro" id="IPR018297">
    <property type="entry name" value="A/G_cyclase_CS"/>
</dbReference>
<accession>A0A1W0XBS6</accession>
<dbReference type="Gene3D" id="3.30.70.1230">
    <property type="entry name" value="Nucleotide cyclase"/>
    <property type="match status" value="1"/>
</dbReference>
<dbReference type="Proteomes" id="UP000192578">
    <property type="component" value="Unassembled WGS sequence"/>
</dbReference>
<evidence type="ECO:0000256" key="8">
    <source>
        <dbReference type="ARBA" id="ARBA00023180"/>
    </source>
</evidence>
<feature type="signal peptide" evidence="14">
    <location>
        <begin position="1"/>
        <end position="25"/>
    </location>
</feature>
<keyword evidence="8" id="KW-0325">Glycoprotein</keyword>
<feature type="transmembrane region" description="Helical" evidence="13">
    <location>
        <begin position="436"/>
        <end position="460"/>
    </location>
</feature>
<dbReference type="InterPro" id="IPR011009">
    <property type="entry name" value="Kinase-like_dom_sf"/>
</dbReference>
<dbReference type="CDD" id="cd07302">
    <property type="entry name" value="CHD"/>
    <property type="match status" value="1"/>
</dbReference>
<name>A0A1W0XBS6_HYPEX</name>
<evidence type="ECO:0000256" key="2">
    <source>
        <dbReference type="ARBA" id="ARBA00004167"/>
    </source>
</evidence>
<evidence type="ECO:0000256" key="10">
    <source>
        <dbReference type="ARBA" id="ARBA00023293"/>
    </source>
</evidence>
<dbReference type="Pfam" id="PF00211">
    <property type="entry name" value="Guanylate_cyc"/>
    <property type="match status" value="1"/>
</dbReference>
<evidence type="ECO:0000256" key="14">
    <source>
        <dbReference type="SAM" id="SignalP"/>
    </source>
</evidence>
<evidence type="ECO:0000313" key="18">
    <source>
        <dbReference type="Proteomes" id="UP000192578"/>
    </source>
</evidence>
<dbReference type="Pfam" id="PF07714">
    <property type="entry name" value="PK_Tyr_Ser-Thr"/>
    <property type="match status" value="1"/>
</dbReference>
<sequence length="1046" mass="116530">MPSIGTILLRALFGLVFFKWGGVVSWTSHCNVTEFLILSGRQSPAPETSTLSLLSQQAFASVDRASNRTVRFTGWTFNESDVSLPEYCDLFVLQLATELSSGMLTMREAERECLIVGSFVCEDKMPLITSIIDGNISILTMDPGVEHHAAILRTSVTLFLRGFNLSYSALICDEDEDNNLLSSFCRSKDHPKTDVHKIGRPIYFIAPEVEKGFAPRCFQQLTKHASFSNVFIFAVSLGQFMECWTVSSQALKSWGVSILYLCADNILLVASFTTKSFRPAIHCNQLQALAIFVSTDRAKEAKMQLSNFPVIFVTLQRQLITLPIVAPHAENGTISHELHNSKSDEDAGRFYEALVRLLSPSQKKPSLNYKTTFELVMENGEQKILASVSNATGTPRLTQLVDTRSFSALTRSAGGAPWRATGPSALALHFKRTYDAVVYGMAAVLCLTVVFALFCVVEAFRRNLNKGKRKTAQNDEIIAIELGEDGKEIISADDLVQVHRHKSASRSFAYSLSHSDKLGEGTNTQVYLYRGKKVWVKQRELAYSFEPEFHHIAFLKKVKRMHHPNIATLRGIVLSPDPLIYEMKMVMEYCQRASLADLIGNEAFDFTFNLQAVLIKDIATAMTFMHNSFINCHGSLKSPNCLITDRFNVKITDYGLNVFPVNAPALESDESLYRLMLWTAPEILRGPVFHSRKGSKPGDVYSFAVILQEIVNHAEPFCENSSSYAASPKEIVRLLIERSIPAYRPRIPDDACQPGLRDLIERAWAESPQARPSFKELFSKIGKLAGFAENSSYLDYLIQRMTDYSEQLEERVHDATKILLAEKKLSDELLAQMMPKSVLDKLQMGLSVHPETFEEVTLGFSGVTQFTQFVAGSSPIGVVDFLNGLYHLFDEIIGAFDAYKVETIQESYVWVSGLPVRNGNRHSAEVARMSLRMFAEVKSIASLNMDADGEPVRLKLGLHTGACVAGVVGLKAPRYCLFGDTINTTSRMCTIAKANEIVVSRKTKQCLDEAHPALFQLVSRGETEVKGKGMMETFRLEGTTVVNSNI</sequence>
<proteinExistence type="inferred from homology"/>
<evidence type="ECO:0000256" key="9">
    <source>
        <dbReference type="ARBA" id="ARBA00023239"/>
    </source>
</evidence>
<evidence type="ECO:0000256" key="11">
    <source>
        <dbReference type="RuleBase" id="RU000405"/>
    </source>
</evidence>
<keyword evidence="4 13" id="KW-0812">Transmembrane</keyword>
<evidence type="ECO:0000256" key="3">
    <source>
        <dbReference type="ARBA" id="ARBA00012202"/>
    </source>
</evidence>
<comment type="subcellular location">
    <subcellularLocation>
        <location evidence="2">Membrane</location>
        <topology evidence="2">Single-pass membrane protein</topology>
    </subcellularLocation>
</comment>
<dbReference type="InterPro" id="IPR029787">
    <property type="entry name" value="Nucleotide_cyclase"/>
</dbReference>
<evidence type="ECO:0000256" key="4">
    <source>
        <dbReference type="ARBA" id="ARBA00022692"/>
    </source>
</evidence>